<keyword evidence="3" id="KW-1185">Reference proteome</keyword>
<sequence>MENTSEYGGPKKSKNFSRKSTMLKRKKTLKPSDSKSSHSHHGRRDSSGELKYTCKNIVPLPMFPKKLLHEREEIHKKLPVNIKNAKMYDLGQLFEQTPVFEGPLIDFDAKEPLEESKWNKVSQLILNSSCGNSLKLIQTYKTSIETRDEKAYIPFQYEQVKAEKKNCFKLNDTVEKIEIKKKKIKRKKVVQQDNIYTRYRDRIENKDKNSLESPQQELVDVPLKAFTQQNTDIKPNREISNTSMKLDRSKTIMSGKNVNFSLESTMSKISKNSISKALKSSKMLEPIMTKMRLLKASRNMDTKLHNNIGTRELVQESYFNDILLEKSNKSFIKIKNFNSNSDKYLFEASNVSDKSTRSKKTPKRYLDNKKIAKLSTKKFKKLKGAKVAKLAEKLRASSQISKNIHSTQLTIKNRDQDCYSGLSGKLSRLSPCKFTYVSTRKRSISNNANLSRTRLAPITRGESPYKD</sequence>
<feature type="region of interest" description="Disordered" evidence="1">
    <location>
        <begin position="1"/>
        <end position="50"/>
    </location>
</feature>
<gene>
    <name evidence="2" type="ORF">ECRASSUSDP1_LOCUS6060</name>
</gene>
<feature type="compositionally biased region" description="Basic residues" evidence="1">
    <location>
        <begin position="11"/>
        <end position="29"/>
    </location>
</feature>
<dbReference type="EMBL" id="CAMPGE010005872">
    <property type="protein sequence ID" value="CAI2364714.1"/>
    <property type="molecule type" value="Genomic_DNA"/>
</dbReference>
<evidence type="ECO:0000313" key="2">
    <source>
        <dbReference type="EMBL" id="CAI2364714.1"/>
    </source>
</evidence>
<protein>
    <submittedName>
        <fullName evidence="2">Uncharacterized protein</fullName>
    </submittedName>
</protein>
<organism evidence="2 3">
    <name type="scientific">Euplotes crassus</name>
    <dbReference type="NCBI Taxonomy" id="5936"/>
    <lineage>
        <taxon>Eukaryota</taxon>
        <taxon>Sar</taxon>
        <taxon>Alveolata</taxon>
        <taxon>Ciliophora</taxon>
        <taxon>Intramacronucleata</taxon>
        <taxon>Spirotrichea</taxon>
        <taxon>Hypotrichia</taxon>
        <taxon>Euplotida</taxon>
        <taxon>Euplotidae</taxon>
        <taxon>Moneuplotes</taxon>
    </lineage>
</organism>
<name>A0AAD1UG31_EUPCR</name>
<proteinExistence type="predicted"/>
<reference evidence="2" key="1">
    <citation type="submission" date="2023-07" db="EMBL/GenBank/DDBJ databases">
        <authorList>
            <consortium name="AG Swart"/>
            <person name="Singh M."/>
            <person name="Singh A."/>
            <person name="Seah K."/>
            <person name="Emmerich C."/>
        </authorList>
    </citation>
    <scope>NUCLEOTIDE SEQUENCE</scope>
    <source>
        <strain evidence="2">DP1</strain>
    </source>
</reference>
<dbReference type="AlphaFoldDB" id="A0AAD1UG31"/>
<evidence type="ECO:0000313" key="3">
    <source>
        <dbReference type="Proteomes" id="UP001295684"/>
    </source>
</evidence>
<comment type="caution">
    <text evidence="2">The sequence shown here is derived from an EMBL/GenBank/DDBJ whole genome shotgun (WGS) entry which is preliminary data.</text>
</comment>
<dbReference type="Proteomes" id="UP001295684">
    <property type="component" value="Unassembled WGS sequence"/>
</dbReference>
<accession>A0AAD1UG31</accession>
<evidence type="ECO:0000256" key="1">
    <source>
        <dbReference type="SAM" id="MobiDB-lite"/>
    </source>
</evidence>